<evidence type="ECO:0000256" key="2">
    <source>
        <dbReference type="ARBA" id="ARBA00008107"/>
    </source>
</evidence>
<dbReference type="GO" id="GO:0030643">
    <property type="term" value="P:intracellular phosphate ion homeostasis"/>
    <property type="evidence" value="ECO:0007669"/>
    <property type="project" value="InterPro"/>
</dbReference>
<protein>
    <submittedName>
        <fullName evidence="8">Phosphate transport system regulatory protein PhoU</fullName>
    </submittedName>
</protein>
<dbReference type="Gene3D" id="1.20.58.220">
    <property type="entry name" value="Phosphate transport system protein phou homolog 2, domain 2"/>
    <property type="match status" value="1"/>
</dbReference>
<keyword evidence="4" id="KW-0813">Transport</keyword>
<keyword evidence="5" id="KW-0963">Cytoplasm</keyword>
<evidence type="ECO:0000256" key="1">
    <source>
        <dbReference type="ARBA" id="ARBA00004496"/>
    </source>
</evidence>
<comment type="similarity">
    <text evidence="2">Belongs to the PhoU family.</text>
</comment>
<gene>
    <name evidence="8" type="primary">phoU</name>
    <name evidence="8" type="ORF">BN1047_04970</name>
</gene>
<evidence type="ECO:0000256" key="5">
    <source>
        <dbReference type="ARBA" id="ARBA00022490"/>
    </source>
</evidence>
<reference evidence="8" key="2">
    <citation type="submission" date="2015-09" db="EMBL/GenBank/DDBJ databases">
        <title>Draft genome sequence of Mycobacterium neoaurum DSM 44074.</title>
        <authorList>
            <person name="Croce O."/>
            <person name="Robert C."/>
            <person name="Raoult D."/>
            <person name="Drancourt M."/>
        </authorList>
    </citation>
    <scope>NUCLEOTIDE SEQUENCE</scope>
    <source>
        <strain evidence="8">DSM 44074</strain>
    </source>
</reference>
<dbReference type="GO" id="GO:0006817">
    <property type="term" value="P:phosphate ion transport"/>
    <property type="evidence" value="ECO:0007669"/>
    <property type="project" value="UniProtKB-KW"/>
</dbReference>
<organism evidence="8 9">
    <name type="scientific">Mycolicibacterium neoaurum</name>
    <name type="common">Mycobacterium neoaurum</name>
    <dbReference type="NCBI Taxonomy" id="1795"/>
    <lineage>
        <taxon>Bacteria</taxon>
        <taxon>Bacillati</taxon>
        <taxon>Actinomycetota</taxon>
        <taxon>Actinomycetes</taxon>
        <taxon>Mycobacteriales</taxon>
        <taxon>Mycobacteriaceae</taxon>
        <taxon>Mycolicibacterium</taxon>
    </lineage>
</organism>
<evidence type="ECO:0000256" key="6">
    <source>
        <dbReference type="ARBA" id="ARBA00022592"/>
    </source>
</evidence>
<dbReference type="Pfam" id="PF01895">
    <property type="entry name" value="PhoU"/>
    <property type="match status" value="2"/>
</dbReference>
<feature type="domain" description="PhoU" evidence="7">
    <location>
        <begin position="18"/>
        <end position="102"/>
    </location>
</feature>
<reference evidence="8" key="1">
    <citation type="submission" date="2014-05" db="EMBL/GenBank/DDBJ databases">
        <authorList>
            <person name="Urmite Genomes"/>
        </authorList>
    </citation>
    <scope>NUCLEOTIDE SEQUENCE</scope>
    <source>
        <strain evidence="8">DSM 44074</strain>
    </source>
</reference>
<dbReference type="Proteomes" id="UP000028864">
    <property type="component" value="Unassembled WGS sequence"/>
</dbReference>
<dbReference type="PANTHER" id="PTHR42930">
    <property type="entry name" value="PHOSPHATE-SPECIFIC TRANSPORT SYSTEM ACCESSORY PROTEIN PHOU"/>
    <property type="match status" value="1"/>
</dbReference>
<evidence type="ECO:0000259" key="7">
    <source>
        <dbReference type="Pfam" id="PF01895"/>
    </source>
</evidence>
<comment type="subcellular location">
    <subcellularLocation>
        <location evidence="1">Cytoplasm</location>
    </subcellularLocation>
</comment>
<dbReference type="GO" id="GO:0045936">
    <property type="term" value="P:negative regulation of phosphate metabolic process"/>
    <property type="evidence" value="ECO:0007669"/>
    <property type="project" value="InterPro"/>
</dbReference>
<evidence type="ECO:0000313" key="8">
    <source>
        <dbReference type="EMBL" id="CDQ47052.1"/>
    </source>
</evidence>
<sequence>MRTAFIAQIDRLTADLGQMCALAAVTAADATAAVVDADFEAAPRVRATLHRLDQLNRRIDRSAFALLALHAPVAHDLRVVMSAFSIAANADRMGALAANIAKTGPAPESARDLFAQMGSQAVSLAETAHRAVLGDDAAEAERLLRDDAVMNDLHRELLTTVLTDRWPHGVQAASDVALLGRFYERFADNAVEIARKVIFQARGETPQADPSLH</sequence>
<proteinExistence type="inferred from homology"/>
<dbReference type="EMBL" id="LK021342">
    <property type="protein sequence ID" value="CDQ47052.1"/>
    <property type="molecule type" value="Genomic_DNA"/>
</dbReference>
<evidence type="ECO:0000256" key="4">
    <source>
        <dbReference type="ARBA" id="ARBA00022448"/>
    </source>
</evidence>
<dbReference type="AlphaFoldDB" id="A0AAV2WSL0"/>
<dbReference type="InterPro" id="IPR038078">
    <property type="entry name" value="PhoU-like_sf"/>
</dbReference>
<comment type="subunit">
    <text evidence="3">Homodimer.</text>
</comment>
<dbReference type="InterPro" id="IPR028366">
    <property type="entry name" value="PhoU"/>
</dbReference>
<feature type="domain" description="PhoU" evidence="7">
    <location>
        <begin position="115"/>
        <end position="197"/>
    </location>
</feature>
<accession>A0AAV2WSL0</accession>
<evidence type="ECO:0000313" key="9">
    <source>
        <dbReference type="Proteomes" id="UP000028864"/>
    </source>
</evidence>
<dbReference type="FunFam" id="1.20.58.220:FF:000004">
    <property type="entry name" value="Phosphate-specific transport system accessory protein PhoU"/>
    <property type="match status" value="1"/>
</dbReference>
<evidence type="ECO:0000256" key="3">
    <source>
        <dbReference type="ARBA" id="ARBA00011738"/>
    </source>
</evidence>
<dbReference type="GO" id="GO:0005737">
    <property type="term" value="C:cytoplasm"/>
    <property type="evidence" value="ECO:0007669"/>
    <property type="project" value="UniProtKB-SubCell"/>
</dbReference>
<dbReference type="NCBIfam" id="TIGR02135">
    <property type="entry name" value="phoU_full"/>
    <property type="match status" value="1"/>
</dbReference>
<dbReference type="InterPro" id="IPR026022">
    <property type="entry name" value="PhoU_dom"/>
</dbReference>
<dbReference type="SUPFAM" id="SSF109755">
    <property type="entry name" value="PhoU-like"/>
    <property type="match status" value="1"/>
</dbReference>
<dbReference type="PANTHER" id="PTHR42930:SF3">
    <property type="entry name" value="PHOSPHATE-SPECIFIC TRANSPORT SYSTEM ACCESSORY PROTEIN PHOU"/>
    <property type="match status" value="1"/>
</dbReference>
<dbReference type="RefSeq" id="WP_030134300.1">
    <property type="nucleotide sequence ID" value="NZ_JAQIIW010000004.1"/>
</dbReference>
<name>A0AAV2WSL0_MYCNE</name>
<keyword evidence="6" id="KW-0592">Phosphate transport</keyword>